<reference evidence="5 6" key="1">
    <citation type="journal article" date="2018" name="PLoS Genet.">
        <title>Population sequencing reveals clonal diversity and ancestral inbreeding in the grapevine cultivar Chardonnay.</title>
        <authorList>
            <person name="Roach M.J."/>
            <person name="Johnson D.L."/>
            <person name="Bohlmann J."/>
            <person name="van Vuuren H.J."/>
            <person name="Jones S.J."/>
            <person name="Pretorius I.S."/>
            <person name="Schmidt S.A."/>
            <person name="Borneman A.R."/>
        </authorList>
    </citation>
    <scope>NUCLEOTIDE SEQUENCE [LARGE SCALE GENOMIC DNA]</scope>
    <source>
        <strain evidence="6">cv. Chardonnay</strain>
        <tissue evidence="5">Leaf</tissue>
    </source>
</reference>
<feature type="domain" description="DUF632" evidence="3">
    <location>
        <begin position="313"/>
        <end position="491"/>
    </location>
</feature>
<dbReference type="InterPro" id="IPR006867">
    <property type="entry name" value="DUF632"/>
</dbReference>
<sequence>MGCATSKLDDLPAVALCRDRCNFLEDAVQLRYDLADAHVAYMQSLTTIGVSLHRVFDHVANHSDSKTKDDAVAAATACAGGSLGNRSGSDSSHLQFRSDSEDDNDGSSESLKNNYVLEHETLGSINYEKNHPAQSLAYYSFPDYGPNSYQYFDSSTAYNGEMITGFFHAPSPSPLPASGGGYGSDSKPPPSPPRNSAWDFLNLFDESYKLQPYSPMLGSEGVRDEGKQEVAKEERKFDDGAGNCSKVAEEEGQGRNIGQSGTSASREDAVVECAAHTMEKRENGDSDKEPVEERSDSATIAPTGTQGVMRSVSEAMREIQVLFERASESGGGVSKMLEAGKLNYHPKSGVYQVSSKMLHVITPSLLVVSSQPSTENIGSIYLDLNEDMGMSSGNLSSTLKKLHMWEKKLYDEVKGEEKLRIMHERKCKQLKLFDEKGADAQKAETTQTLVQSISTKIRIAIDVVDKISITINKLRDEELWPQINELIHGYAQNIYLTDEKSLQSTDKEELVKNFRFLVVCSFSKWFRSLQCYSLNEVSLLLMCLLDAYSRPFLLLPFSGMWKAMLECLKSQSQAVSEANSLDAIICNGKLSDDYLEALIELKLELQNWNLRFTNWIDTQKGFVKVLNSWLLRCLLYEPEETPDGAVPISPTSVGAPPVFVFCNQWAEAMERFSAEEVVEAIQAFFTTVNQLLELHSVDLQQRMIADKDMERKVKNLEKKEQKMQKVMQAGEKKMTLEPGESGSLLPGVAVKQAQMINVGSLQSGLRQIFEAMERFTANLMQSYEELLVSIEDAKCAQENP</sequence>
<evidence type="ECO:0000313" key="5">
    <source>
        <dbReference type="EMBL" id="RVX15716.1"/>
    </source>
</evidence>
<protein>
    <submittedName>
        <fullName evidence="5">Nitrate regulatory gene2 protein</fullName>
    </submittedName>
</protein>
<keyword evidence="1" id="KW-0175">Coiled coil</keyword>
<accession>A0A438K3C8</accession>
<name>A0A438K3C8_VITVI</name>
<feature type="compositionally biased region" description="Polar residues" evidence="2">
    <location>
        <begin position="84"/>
        <end position="97"/>
    </location>
</feature>
<dbReference type="Proteomes" id="UP000288805">
    <property type="component" value="Unassembled WGS sequence"/>
</dbReference>
<dbReference type="InterPro" id="IPR006868">
    <property type="entry name" value="DUF630"/>
</dbReference>
<dbReference type="PANTHER" id="PTHR21450">
    <property type="entry name" value="PROTEIN ALTERED PHOSPHATE STARVATION RESPONSE 1"/>
    <property type="match status" value="1"/>
</dbReference>
<comment type="caution">
    <text evidence="5">The sequence shown here is derived from an EMBL/GenBank/DDBJ whole genome shotgun (WGS) entry which is preliminary data.</text>
</comment>
<dbReference type="PANTHER" id="PTHR21450:SF19">
    <property type="entry name" value="F5M15.15"/>
    <property type="match status" value="1"/>
</dbReference>
<evidence type="ECO:0000313" key="6">
    <source>
        <dbReference type="Proteomes" id="UP000288805"/>
    </source>
</evidence>
<dbReference type="EMBL" id="QGNW01000017">
    <property type="protein sequence ID" value="RVX15716.1"/>
    <property type="molecule type" value="Genomic_DNA"/>
</dbReference>
<feature type="region of interest" description="Disordered" evidence="2">
    <location>
        <begin position="233"/>
        <end position="297"/>
    </location>
</feature>
<gene>
    <name evidence="5" type="primary">NRG2_10</name>
    <name evidence="5" type="ORF">CK203_005655</name>
</gene>
<organism evidence="5 6">
    <name type="scientific">Vitis vinifera</name>
    <name type="common">Grape</name>
    <dbReference type="NCBI Taxonomy" id="29760"/>
    <lineage>
        <taxon>Eukaryota</taxon>
        <taxon>Viridiplantae</taxon>
        <taxon>Streptophyta</taxon>
        <taxon>Embryophyta</taxon>
        <taxon>Tracheophyta</taxon>
        <taxon>Spermatophyta</taxon>
        <taxon>Magnoliopsida</taxon>
        <taxon>eudicotyledons</taxon>
        <taxon>Gunneridae</taxon>
        <taxon>Pentapetalae</taxon>
        <taxon>rosids</taxon>
        <taxon>Vitales</taxon>
        <taxon>Vitaceae</taxon>
        <taxon>Viteae</taxon>
        <taxon>Vitis</taxon>
    </lineage>
</organism>
<proteinExistence type="predicted"/>
<feature type="coiled-coil region" evidence="1">
    <location>
        <begin position="706"/>
        <end position="733"/>
    </location>
</feature>
<dbReference type="AlphaFoldDB" id="A0A438K3C8"/>
<feature type="region of interest" description="Disordered" evidence="2">
    <location>
        <begin position="84"/>
        <end position="110"/>
    </location>
</feature>
<evidence type="ECO:0000259" key="3">
    <source>
        <dbReference type="Pfam" id="PF04782"/>
    </source>
</evidence>
<feature type="region of interest" description="Disordered" evidence="2">
    <location>
        <begin position="174"/>
        <end position="196"/>
    </location>
</feature>
<feature type="compositionally biased region" description="Basic and acidic residues" evidence="2">
    <location>
        <begin position="277"/>
        <end position="296"/>
    </location>
</feature>
<evidence type="ECO:0000256" key="1">
    <source>
        <dbReference type="SAM" id="Coils"/>
    </source>
</evidence>
<dbReference type="Pfam" id="PF04783">
    <property type="entry name" value="DUF630"/>
    <property type="match status" value="1"/>
</dbReference>
<feature type="domain" description="DUF632" evidence="3">
    <location>
        <begin position="557"/>
        <end position="689"/>
    </location>
</feature>
<evidence type="ECO:0000259" key="4">
    <source>
        <dbReference type="Pfam" id="PF04783"/>
    </source>
</evidence>
<feature type="domain" description="DUF630" evidence="4">
    <location>
        <begin position="1"/>
        <end position="57"/>
    </location>
</feature>
<dbReference type="Pfam" id="PF04782">
    <property type="entry name" value="DUF632"/>
    <property type="match status" value="2"/>
</dbReference>
<evidence type="ECO:0000256" key="2">
    <source>
        <dbReference type="SAM" id="MobiDB-lite"/>
    </source>
</evidence>